<evidence type="ECO:0000256" key="6">
    <source>
        <dbReference type="HAMAP-Rule" id="MF_00528"/>
    </source>
</evidence>
<evidence type="ECO:0000256" key="1">
    <source>
        <dbReference type="ARBA" id="ARBA00001968"/>
    </source>
</evidence>
<comment type="caution">
    <text evidence="7">The sequence shown here is derived from an EMBL/GenBank/DDBJ whole genome shotgun (WGS) entry which is preliminary data.</text>
</comment>
<accession>A0A9D1PQG8</accession>
<reference evidence="7" key="1">
    <citation type="journal article" date="2021" name="PeerJ">
        <title>Extensive microbial diversity within the chicken gut microbiome revealed by metagenomics and culture.</title>
        <authorList>
            <person name="Gilroy R."/>
            <person name="Ravi A."/>
            <person name="Getino M."/>
            <person name="Pursley I."/>
            <person name="Horton D.L."/>
            <person name="Alikhan N.F."/>
            <person name="Baker D."/>
            <person name="Gharbi K."/>
            <person name="Hall N."/>
            <person name="Watson M."/>
            <person name="Adriaenssens E.M."/>
            <person name="Foster-Nyarko E."/>
            <person name="Jarju S."/>
            <person name="Secka A."/>
            <person name="Antonio M."/>
            <person name="Oren A."/>
            <person name="Chaudhuri R.R."/>
            <person name="La Ragione R."/>
            <person name="Hildebrand F."/>
            <person name="Pallen M.J."/>
        </authorList>
    </citation>
    <scope>NUCLEOTIDE SEQUENCE</scope>
    <source>
        <strain evidence="7">5790</strain>
    </source>
</reference>
<reference evidence="7" key="2">
    <citation type="submission" date="2021-04" db="EMBL/GenBank/DDBJ databases">
        <authorList>
            <person name="Gilroy R."/>
        </authorList>
    </citation>
    <scope>NUCLEOTIDE SEQUENCE</scope>
    <source>
        <strain evidence="7">5790</strain>
    </source>
</reference>
<evidence type="ECO:0000313" key="7">
    <source>
        <dbReference type="EMBL" id="HIV85271.1"/>
    </source>
</evidence>
<feature type="active site" description="Proton acceptor" evidence="6">
    <location>
        <position position="71"/>
    </location>
</feature>
<evidence type="ECO:0000256" key="2">
    <source>
        <dbReference type="ARBA" id="ARBA00004496"/>
    </source>
</evidence>
<sequence length="195" mass="21033">MRIILASASPRRRELLRNMGLRFETAVSNAPEQLIDGESPQDTVMRLAAEKAAVAAGHTDAGEKCIVIGADTVVVIDGEILGKPSGKEQAAEMLARLSGRTHTVYTGICVLESCTNKRVCDCVATQVTFRELTDDQISRYIKTGEPMDKAGAYGIQQLGSMLVERINGDYFSVVGLPVCRLSEILAGDFEIDLAV</sequence>
<dbReference type="PANTHER" id="PTHR43213:SF5">
    <property type="entry name" value="BIFUNCTIONAL DTTP_UTP PYROPHOSPHATASE_METHYLTRANSFERASE PROTEIN-RELATED"/>
    <property type="match status" value="1"/>
</dbReference>
<dbReference type="Proteomes" id="UP000824162">
    <property type="component" value="Unassembled WGS sequence"/>
</dbReference>
<dbReference type="Gene3D" id="3.90.950.10">
    <property type="match status" value="1"/>
</dbReference>
<dbReference type="Pfam" id="PF02545">
    <property type="entry name" value="Maf"/>
    <property type="match status" value="1"/>
</dbReference>
<dbReference type="PANTHER" id="PTHR43213">
    <property type="entry name" value="BIFUNCTIONAL DTTP/UTP PYROPHOSPHATASE/METHYLTRANSFERASE PROTEIN-RELATED"/>
    <property type="match status" value="1"/>
</dbReference>
<dbReference type="GO" id="GO:0047429">
    <property type="term" value="F:nucleoside triphosphate diphosphatase activity"/>
    <property type="evidence" value="ECO:0007669"/>
    <property type="project" value="UniProtKB-EC"/>
</dbReference>
<dbReference type="EC" id="3.6.1.9" evidence="6"/>
<organism evidence="7 8">
    <name type="scientific">Candidatus Monoglobus merdigallinarum</name>
    <dbReference type="NCBI Taxonomy" id="2838698"/>
    <lineage>
        <taxon>Bacteria</taxon>
        <taxon>Bacillati</taxon>
        <taxon>Bacillota</taxon>
        <taxon>Clostridia</taxon>
        <taxon>Monoglobales</taxon>
        <taxon>Monoglobaceae</taxon>
        <taxon>Monoglobus</taxon>
    </lineage>
</organism>
<evidence type="ECO:0000256" key="4">
    <source>
        <dbReference type="ARBA" id="ARBA00022801"/>
    </source>
</evidence>
<dbReference type="GO" id="GO:0009117">
    <property type="term" value="P:nucleotide metabolic process"/>
    <property type="evidence" value="ECO:0007669"/>
    <property type="project" value="UniProtKB-KW"/>
</dbReference>
<name>A0A9D1PQG8_9FIRM</name>
<dbReference type="InterPro" id="IPR003697">
    <property type="entry name" value="Maf-like"/>
</dbReference>
<keyword evidence="5 6" id="KW-0546">Nucleotide metabolism</keyword>
<dbReference type="EMBL" id="DXIJ01000007">
    <property type="protein sequence ID" value="HIV85271.1"/>
    <property type="molecule type" value="Genomic_DNA"/>
</dbReference>
<protein>
    <recommendedName>
        <fullName evidence="6">dTTP/UTP pyrophosphatase</fullName>
        <shortName evidence="6">dTTPase/UTPase</shortName>
        <ecNumber evidence="6">3.6.1.9</ecNumber>
    </recommendedName>
    <alternativeName>
        <fullName evidence="6">Nucleoside triphosphate pyrophosphatase</fullName>
    </alternativeName>
    <alternativeName>
        <fullName evidence="6">Nucleotide pyrophosphatase</fullName>
        <shortName evidence="6">Nucleotide PPase</shortName>
    </alternativeName>
</protein>
<dbReference type="NCBIfam" id="TIGR00172">
    <property type="entry name" value="maf"/>
    <property type="match status" value="1"/>
</dbReference>
<keyword evidence="3 6" id="KW-0963">Cytoplasm</keyword>
<comment type="catalytic activity">
    <reaction evidence="6">
        <text>UTP + H2O = UMP + diphosphate + H(+)</text>
        <dbReference type="Rhea" id="RHEA:29395"/>
        <dbReference type="ChEBI" id="CHEBI:15377"/>
        <dbReference type="ChEBI" id="CHEBI:15378"/>
        <dbReference type="ChEBI" id="CHEBI:33019"/>
        <dbReference type="ChEBI" id="CHEBI:46398"/>
        <dbReference type="ChEBI" id="CHEBI:57865"/>
        <dbReference type="EC" id="3.6.1.9"/>
    </reaction>
</comment>
<proteinExistence type="inferred from homology"/>
<gene>
    <name evidence="7" type="primary">maf</name>
    <name evidence="7" type="ORF">H9900_00490</name>
</gene>
<comment type="caution">
    <text evidence="6">Lacks conserved residue(s) required for the propagation of feature annotation.</text>
</comment>
<dbReference type="HAMAP" id="MF_00528">
    <property type="entry name" value="Maf"/>
    <property type="match status" value="1"/>
</dbReference>
<dbReference type="InterPro" id="IPR029001">
    <property type="entry name" value="ITPase-like_fam"/>
</dbReference>
<dbReference type="GO" id="GO:0005737">
    <property type="term" value="C:cytoplasm"/>
    <property type="evidence" value="ECO:0007669"/>
    <property type="project" value="UniProtKB-SubCell"/>
</dbReference>
<evidence type="ECO:0000313" key="8">
    <source>
        <dbReference type="Proteomes" id="UP000824162"/>
    </source>
</evidence>
<feature type="site" description="Important for substrate specificity" evidence="6">
    <location>
        <position position="72"/>
    </location>
</feature>
<comment type="subcellular location">
    <subcellularLocation>
        <location evidence="2 6">Cytoplasm</location>
    </subcellularLocation>
</comment>
<comment type="similarity">
    <text evidence="6">Belongs to the Maf family. YhdE subfamily.</text>
</comment>
<dbReference type="FunFam" id="3.90.950.10:FF:000005">
    <property type="entry name" value="7-methyl-GTP pyrophosphatase"/>
    <property type="match status" value="1"/>
</dbReference>
<dbReference type="PIRSF" id="PIRSF006305">
    <property type="entry name" value="Maf"/>
    <property type="match status" value="1"/>
</dbReference>
<comment type="cofactor">
    <cofactor evidence="1 6">
        <name>a divalent metal cation</name>
        <dbReference type="ChEBI" id="CHEBI:60240"/>
    </cofactor>
</comment>
<comment type="function">
    <text evidence="6">Nucleoside triphosphate pyrophosphatase that hydrolyzes dTTP and UTP. May have a dual role in cell division arrest and in preventing the incorporation of modified nucleotides into cellular nucleic acids.</text>
</comment>
<evidence type="ECO:0000256" key="3">
    <source>
        <dbReference type="ARBA" id="ARBA00022490"/>
    </source>
</evidence>
<dbReference type="AlphaFoldDB" id="A0A9D1PQG8"/>
<keyword evidence="4 6" id="KW-0378">Hydrolase</keyword>
<dbReference type="CDD" id="cd00555">
    <property type="entry name" value="Maf"/>
    <property type="match status" value="1"/>
</dbReference>
<comment type="catalytic activity">
    <reaction evidence="6">
        <text>dTTP + H2O = dTMP + diphosphate + H(+)</text>
        <dbReference type="Rhea" id="RHEA:28534"/>
        <dbReference type="ChEBI" id="CHEBI:15377"/>
        <dbReference type="ChEBI" id="CHEBI:15378"/>
        <dbReference type="ChEBI" id="CHEBI:33019"/>
        <dbReference type="ChEBI" id="CHEBI:37568"/>
        <dbReference type="ChEBI" id="CHEBI:63528"/>
        <dbReference type="EC" id="3.6.1.9"/>
    </reaction>
</comment>
<feature type="site" description="Important for substrate specificity" evidence="6">
    <location>
        <position position="156"/>
    </location>
</feature>
<evidence type="ECO:0000256" key="5">
    <source>
        <dbReference type="ARBA" id="ARBA00023080"/>
    </source>
</evidence>
<dbReference type="SUPFAM" id="SSF52972">
    <property type="entry name" value="ITPase-like"/>
    <property type="match status" value="1"/>
</dbReference>
<feature type="site" description="Important for substrate specificity" evidence="6">
    <location>
        <position position="11"/>
    </location>
</feature>